<dbReference type="AlphaFoldDB" id="A0A6C0M130"/>
<accession>A0A6C0M130</accession>
<dbReference type="EMBL" id="MN740610">
    <property type="protein sequence ID" value="QHU35701.1"/>
    <property type="molecule type" value="Genomic_DNA"/>
</dbReference>
<name>A0A6C0M130_9ZZZZ</name>
<protein>
    <submittedName>
        <fullName evidence="1">Uncharacterized protein</fullName>
    </submittedName>
</protein>
<reference evidence="1" key="1">
    <citation type="journal article" date="2020" name="Nature">
        <title>Giant virus diversity and host interactions through global metagenomics.</title>
        <authorList>
            <person name="Schulz F."/>
            <person name="Roux S."/>
            <person name="Paez-Espino D."/>
            <person name="Jungbluth S."/>
            <person name="Walsh D.A."/>
            <person name="Denef V.J."/>
            <person name="McMahon K.D."/>
            <person name="Konstantinidis K.T."/>
            <person name="Eloe-Fadrosh E.A."/>
            <person name="Kyrpides N.C."/>
            <person name="Woyke T."/>
        </authorList>
    </citation>
    <scope>NUCLEOTIDE SEQUENCE</scope>
    <source>
        <strain evidence="1">GVMAG-S-1029409-49</strain>
    </source>
</reference>
<evidence type="ECO:0000313" key="1">
    <source>
        <dbReference type="EMBL" id="QHU35701.1"/>
    </source>
</evidence>
<proteinExistence type="predicted"/>
<organism evidence="1">
    <name type="scientific">viral metagenome</name>
    <dbReference type="NCBI Taxonomy" id="1070528"/>
    <lineage>
        <taxon>unclassified sequences</taxon>
        <taxon>metagenomes</taxon>
        <taxon>organismal metagenomes</taxon>
    </lineage>
</organism>
<sequence length="119" mass="13413">MDIKKIEREIEVSAYRIVNSDSIAHIMSVCGIRDARDGELCLVSFVDYLLSNKHRIANNVLATARDYSLGSYSYGAYFGETHLDPCIVLNDDRGAMYPVVVCLMNDSGRFIVVDDRTER</sequence>